<dbReference type="PANTHER" id="PTHR21240:SF28">
    <property type="entry name" value="ISO-OROTATE DECARBOXYLASE (EUROFUNG)"/>
    <property type="match status" value="1"/>
</dbReference>
<proteinExistence type="predicted"/>
<dbReference type="Gene3D" id="3.20.20.140">
    <property type="entry name" value="Metal-dependent hydrolases"/>
    <property type="match status" value="1"/>
</dbReference>
<dbReference type="Pfam" id="PF04909">
    <property type="entry name" value="Amidohydro_2"/>
    <property type="match status" value="1"/>
</dbReference>
<dbReference type="InterPro" id="IPR006680">
    <property type="entry name" value="Amidohydro-rel"/>
</dbReference>
<accession>A0A382MIA1</accession>
<organism evidence="3">
    <name type="scientific">marine metagenome</name>
    <dbReference type="NCBI Taxonomy" id="408172"/>
    <lineage>
        <taxon>unclassified sequences</taxon>
        <taxon>metagenomes</taxon>
        <taxon>ecological metagenomes</taxon>
    </lineage>
</organism>
<dbReference type="InterPro" id="IPR032465">
    <property type="entry name" value="ACMSD"/>
</dbReference>
<sequence>MVTVDCHLHLGLIGSQVPVWWMEELYGMYGVEDLVSVDGQVIVDILDANGIDAGLVQGNDIRRTSFHPEFPLERNMYTPNDYIAEQCELHEGRLYGVTGIDPFLDLPGSVIELERCVTELGFRSVKLLPSYLHFDPGDPELDPLYRKAHELD</sequence>
<keyword evidence="1" id="KW-0456">Lyase</keyword>
<evidence type="ECO:0000256" key="1">
    <source>
        <dbReference type="ARBA" id="ARBA00023239"/>
    </source>
</evidence>
<feature type="non-terminal residue" evidence="3">
    <location>
        <position position="152"/>
    </location>
</feature>
<gene>
    <name evidence="3" type="ORF">METZ01_LOCUS300331</name>
</gene>
<protein>
    <recommendedName>
        <fullName evidence="2">Amidohydrolase-related domain-containing protein</fullName>
    </recommendedName>
</protein>
<dbReference type="GO" id="GO:0019748">
    <property type="term" value="P:secondary metabolic process"/>
    <property type="evidence" value="ECO:0007669"/>
    <property type="project" value="TreeGrafter"/>
</dbReference>
<feature type="domain" description="Amidohydrolase-related" evidence="2">
    <location>
        <begin position="77"/>
        <end position="152"/>
    </location>
</feature>
<dbReference type="EMBL" id="UINC01093222">
    <property type="protein sequence ID" value="SVC47477.1"/>
    <property type="molecule type" value="Genomic_DNA"/>
</dbReference>
<dbReference type="SUPFAM" id="SSF51556">
    <property type="entry name" value="Metallo-dependent hydrolases"/>
    <property type="match status" value="1"/>
</dbReference>
<evidence type="ECO:0000313" key="3">
    <source>
        <dbReference type="EMBL" id="SVC47477.1"/>
    </source>
</evidence>
<name>A0A382MIA1_9ZZZZ</name>
<dbReference type="InterPro" id="IPR032466">
    <property type="entry name" value="Metal_Hydrolase"/>
</dbReference>
<dbReference type="GO" id="GO:0016787">
    <property type="term" value="F:hydrolase activity"/>
    <property type="evidence" value="ECO:0007669"/>
    <property type="project" value="InterPro"/>
</dbReference>
<dbReference type="PANTHER" id="PTHR21240">
    <property type="entry name" value="2-AMINO-3-CARBOXYLMUCONATE-6-SEMIALDEHYDE DECARBOXYLASE"/>
    <property type="match status" value="1"/>
</dbReference>
<evidence type="ECO:0000259" key="2">
    <source>
        <dbReference type="Pfam" id="PF04909"/>
    </source>
</evidence>
<dbReference type="AlphaFoldDB" id="A0A382MIA1"/>
<dbReference type="GO" id="GO:0005737">
    <property type="term" value="C:cytoplasm"/>
    <property type="evidence" value="ECO:0007669"/>
    <property type="project" value="TreeGrafter"/>
</dbReference>
<reference evidence="3" key="1">
    <citation type="submission" date="2018-05" db="EMBL/GenBank/DDBJ databases">
        <authorList>
            <person name="Lanie J.A."/>
            <person name="Ng W.-L."/>
            <person name="Kazmierczak K.M."/>
            <person name="Andrzejewski T.M."/>
            <person name="Davidsen T.M."/>
            <person name="Wayne K.J."/>
            <person name="Tettelin H."/>
            <person name="Glass J.I."/>
            <person name="Rusch D."/>
            <person name="Podicherti R."/>
            <person name="Tsui H.-C.T."/>
            <person name="Winkler M.E."/>
        </authorList>
    </citation>
    <scope>NUCLEOTIDE SEQUENCE</scope>
</reference>
<dbReference type="GO" id="GO:0016831">
    <property type="term" value="F:carboxy-lyase activity"/>
    <property type="evidence" value="ECO:0007669"/>
    <property type="project" value="InterPro"/>
</dbReference>